<keyword evidence="3" id="KW-0808">Transferase</keyword>
<dbReference type="InterPro" id="IPR050640">
    <property type="entry name" value="Bact_2-comp_sensor_kinase"/>
</dbReference>
<dbReference type="InterPro" id="IPR010559">
    <property type="entry name" value="Sig_transdc_His_kin_internal"/>
</dbReference>
<dbReference type="RefSeq" id="WP_290363388.1">
    <property type="nucleotide sequence ID" value="NZ_JAUFQU010000001.1"/>
</dbReference>
<feature type="transmembrane region" description="Helical" evidence="1">
    <location>
        <begin position="7"/>
        <end position="25"/>
    </location>
</feature>
<organism evidence="3 4">
    <name type="scientific">Paenimyroides ceti</name>
    <dbReference type="NCBI Taxonomy" id="395087"/>
    <lineage>
        <taxon>Bacteria</taxon>
        <taxon>Pseudomonadati</taxon>
        <taxon>Bacteroidota</taxon>
        <taxon>Flavobacteriia</taxon>
        <taxon>Flavobacteriales</taxon>
        <taxon>Flavobacteriaceae</taxon>
        <taxon>Paenimyroides</taxon>
    </lineage>
</organism>
<sequence>MNIKVRQYALIILVSIILICIPIIGSPEFNESTSLFYSLKFQKRFLGTILVVLFFYLNYFYLIPKLYFSKKYILYIVLIIVCFVLILKIPHLIFNEEMIRESFKALGPDRTQRRFEPNFWQRLFFDKTLYQFIICIFISFLLRLNLQMNEMESEKLKSEVSYLKAQINPHFLFNTLNSLYALTLEKSDEAPEAILKLSTIMRYIVTESSKEMVLLKDEIEYVKDYIDLQKLRMVEDTVFSFTITGTIDQQKIAPLLLIPFIENAFKHGLNPDKNCYIHIKINIEKKVLYLIVENSKSVEIFPSEKSEKGLDNTLKRLQYNYPDKHELTISDTDNDYKVTLKIDL</sequence>
<feature type="transmembrane region" description="Helical" evidence="1">
    <location>
        <begin position="128"/>
        <end position="146"/>
    </location>
</feature>
<dbReference type="GO" id="GO:0016301">
    <property type="term" value="F:kinase activity"/>
    <property type="evidence" value="ECO:0007669"/>
    <property type="project" value="UniProtKB-KW"/>
</dbReference>
<keyword evidence="4" id="KW-1185">Reference proteome</keyword>
<evidence type="ECO:0000313" key="4">
    <source>
        <dbReference type="Proteomes" id="UP001242368"/>
    </source>
</evidence>
<protein>
    <submittedName>
        <fullName evidence="3">Histidine kinase</fullName>
    </submittedName>
</protein>
<evidence type="ECO:0000313" key="3">
    <source>
        <dbReference type="EMBL" id="MDN3707414.1"/>
    </source>
</evidence>
<feature type="domain" description="Signal transduction histidine kinase internal region" evidence="2">
    <location>
        <begin position="159"/>
        <end position="234"/>
    </location>
</feature>
<feature type="transmembrane region" description="Helical" evidence="1">
    <location>
        <begin position="45"/>
        <end position="63"/>
    </location>
</feature>
<feature type="transmembrane region" description="Helical" evidence="1">
    <location>
        <begin position="72"/>
        <end position="94"/>
    </location>
</feature>
<keyword evidence="3" id="KW-0418">Kinase</keyword>
<keyword evidence="1" id="KW-0472">Membrane</keyword>
<dbReference type="PANTHER" id="PTHR34220">
    <property type="entry name" value="SENSOR HISTIDINE KINASE YPDA"/>
    <property type="match status" value="1"/>
</dbReference>
<keyword evidence="1" id="KW-0812">Transmembrane</keyword>
<dbReference type="PANTHER" id="PTHR34220:SF7">
    <property type="entry name" value="SENSOR HISTIDINE KINASE YPDA"/>
    <property type="match status" value="1"/>
</dbReference>
<gene>
    <name evidence="3" type="ORF">QW060_09760</name>
</gene>
<dbReference type="Proteomes" id="UP001242368">
    <property type="component" value="Unassembled WGS sequence"/>
</dbReference>
<keyword evidence="1" id="KW-1133">Transmembrane helix</keyword>
<evidence type="ECO:0000259" key="2">
    <source>
        <dbReference type="Pfam" id="PF06580"/>
    </source>
</evidence>
<evidence type="ECO:0000256" key="1">
    <source>
        <dbReference type="SAM" id="Phobius"/>
    </source>
</evidence>
<proteinExistence type="predicted"/>
<dbReference type="EMBL" id="JAUFQU010000001">
    <property type="protein sequence ID" value="MDN3707414.1"/>
    <property type="molecule type" value="Genomic_DNA"/>
</dbReference>
<accession>A0ABT8CTB1</accession>
<reference evidence="4" key="1">
    <citation type="journal article" date="2019" name="Int. J. Syst. Evol. Microbiol.">
        <title>The Global Catalogue of Microorganisms (GCM) 10K type strain sequencing project: providing services to taxonomists for standard genome sequencing and annotation.</title>
        <authorList>
            <consortium name="The Broad Institute Genomics Platform"/>
            <consortium name="The Broad Institute Genome Sequencing Center for Infectious Disease"/>
            <person name="Wu L."/>
            <person name="Ma J."/>
        </authorList>
    </citation>
    <scope>NUCLEOTIDE SEQUENCE [LARGE SCALE GENOMIC DNA]</scope>
    <source>
        <strain evidence="4">CECT 7184</strain>
    </source>
</reference>
<comment type="caution">
    <text evidence="3">The sequence shown here is derived from an EMBL/GenBank/DDBJ whole genome shotgun (WGS) entry which is preliminary data.</text>
</comment>
<dbReference type="Pfam" id="PF06580">
    <property type="entry name" value="His_kinase"/>
    <property type="match status" value="1"/>
</dbReference>
<name>A0ABT8CTB1_9FLAO</name>